<protein>
    <submittedName>
        <fullName evidence="2">Uncharacterized protein</fullName>
    </submittedName>
</protein>
<dbReference type="OrthoDB" id="5950649at2759"/>
<feature type="compositionally biased region" description="Acidic residues" evidence="1">
    <location>
        <begin position="137"/>
        <end position="146"/>
    </location>
</feature>
<gene>
    <name evidence="2" type="ORF">MEDL_44597</name>
</gene>
<accession>A0A8S3TSZ8</accession>
<feature type="region of interest" description="Disordered" evidence="1">
    <location>
        <begin position="116"/>
        <end position="206"/>
    </location>
</feature>
<evidence type="ECO:0000313" key="3">
    <source>
        <dbReference type="Proteomes" id="UP000683360"/>
    </source>
</evidence>
<organism evidence="2 3">
    <name type="scientific">Mytilus edulis</name>
    <name type="common">Blue mussel</name>
    <dbReference type="NCBI Taxonomy" id="6550"/>
    <lineage>
        <taxon>Eukaryota</taxon>
        <taxon>Metazoa</taxon>
        <taxon>Spiralia</taxon>
        <taxon>Lophotrochozoa</taxon>
        <taxon>Mollusca</taxon>
        <taxon>Bivalvia</taxon>
        <taxon>Autobranchia</taxon>
        <taxon>Pteriomorphia</taxon>
        <taxon>Mytilida</taxon>
        <taxon>Mytiloidea</taxon>
        <taxon>Mytilidae</taxon>
        <taxon>Mytilinae</taxon>
        <taxon>Mytilus</taxon>
    </lineage>
</organism>
<reference evidence="2" key="1">
    <citation type="submission" date="2021-03" db="EMBL/GenBank/DDBJ databases">
        <authorList>
            <person name="Bekaert M."/>
        </authorList>
    </citation>
    <scope>NUCLEOTIDE SEQUENCE</scope>
</reference>
<dbReference type="Gene3D" id="2.10.90.10">
    <property type="entry name" value="Cystine-knot cytokines"/>
    <property type="match status" value="1"/>
</dbReference>
<evidence type="ECO:0000313" key="2">
    <source>
        <dbReference type="EMBL" id="CAG2231844.1"/>
    </source>
</evidence>
<feature type="compositionally biased region" description="Basic and acidic residues" evidence="1">
    <location>
        <begin position="190"/>
        <end position="206"/>
    </location>
</feature>
<dbReference type="InterPro" id="IPR029034">
    <property type="entry name" value="Cystine-knot_cytokine"/>
</dbReference>
<dbReference type="InterPro" id="IPR052876">
    <property type="entry name" value="Insect_Hormone_Regulators"/>
</dbReference>
<name>A0A8S3TSZ8_MYTED</name>
<keyword evidence="3" id="KW-1185">Reference proteome</keyword>
<dbReference type="SUPFAM" id="SSF57501">
    <property type="entry name" value="Cystine-knot cytokines"/>
    <property type="match status" value="1"/>
</dbReference>
<dbReference type="PANTHER" id="PTHR39940">
    <property type="entry name" value="PROTHORACICOTROPIC HORMONE, ISOFORM F"/>
    <property type="match status" value="1"/>
</dbReference>
<sequence length="330" mass="38086">MVSLIFLQGEKTKKYRTNVREMCSSSTLLKIKGIKELAYFVLLSVMLTSSSLAAPNRGYTNIDAGGQQGILFHNCREVDFEHLQYLMGSSFDSKRMAIDKKNIDHNSFTERSISNALDNEIDDDNSDYLNDMPYSNTDDDEFGDFSDLERSENGLDAQDDEGSKPDQNSINYMRRKRQTKSNYVNEDNEIDRIRSSRKNSGEKPQKKLFSDLKKFIRKSKKGRKVKKLPWACHLQQQWVKRKDTYPPFLLSGSCQSQKKCFYNLYDCKPVLYGVKILRRDPSRCNPIPALGNSTVYEEVWIKEQVDVTTGCECGIGKNRKSRRRKNKGRP</sequence>
<evidence type="ECO:0000256" key="1">
    <source>
        <dbReference type="SAM" id="MobiDB-lite"/>
    </source>
</evidence>
<dbReference type="EMBL" id="CAJPWZ010002159">
    <property type="protein sequence ID" value="CAG2231844.1"/>
    <property type="molecule type" value="Genomic_DNA"/>
</dbReference>
<dbReference type="PANTHER" id="PTHR39940:SF1">
    <property type="entry name" value="PROTHORACICOTROPIC HORMONE, ISOFORM F"/>
    <property type="match status" value="1"/>
</dbReference>
<dbReference type="AlphaFoldDB" id="A0A8S3TSZ8"/>
<comment type="caution">
    <text evidence="2">The sequence shown here is derived from an EMBL/GenBank/DDBJ whole genome shotgun (WGS) entry which is preliminary data.</text>
</comment>
<proteinExistence type="predicted"/>
<dbReference type="Proteomes" id="UP000683360">
    <property type="component" value="Unassembled WGS sequence"/>
</dbReference>